<dbReference type="Pfam" id="PF13344">
    <property type="entry name" value="Hydrolase_6"/>
    <property type="match status" value="1"/>
</dbReference>
<keyword evidence="1" id="KW-0378">Hydrolase</keyword>
<dbReference type="STRING" id="1653334.GA0071312_0766"/>
<protein>
    <submittedName>
        <fullName evidence="1">HAD-superfamily class IIA hydrolase, TIGR01459</fullName>
    </submittedName>
</protein>
<evidence type="ECO:0000313" key="3">
    <source>
        <dbReference type="Proteomes" id="UP000050497"/>
    </source>
</evidence>
<accession>A0A0P7ZYY4</accession>
<organism evidence="1 3">
    <name type="scientific">Saliniramus fredricksonii</name>
    <dbReference type="NCBI Taxonomy" id="1653334"/>
    <lineage>
        <taxon>Bacteria</taxon>
        <taxon>Pseudomonadati</taxon>
        <taxon>Pseudomonadota</taxon>
        <taxon>Alphaproteobacteria</taxon>
        <taxon>Hyphomicrobiales</taxon>
        <taxon>Salinarimonadaceae</taxon>
        <taxon>Saliniramus</taxon>
    </lineage>
</organism>
<reference evidence="1 3" key="1">
    <citation type="submission" date="2015-09" db="EMBL/GenBank/DDBJ databases">
        <title>Identification and resolution of microdiversity through metagenomic sequencing of parallel consortia.</title>
        <authorList>
            <person name="Nelson W.C."/>
            <person name="Romine M.F."/>
            <person name="Lindemann S.R."/>
        </authorList>
    </citation>
    <scope>NUCLEOTIDE SEQUENCE [LARGE SCALE GENOMIC DNA]</scope>
    <source>
        <strain evidence="1">HL-109</strain>
    </source>
</reference>
<dbReference type="InterPro" id="IPR006357">
    <property type="entry name" value="HAD-SF_hydro_IIA"/>
</dbReference>
<gene>
    <name evidence="2" type="ORF">GA0071312_0766</name>
    <name evidence="1" type="ORF">HLUCCO17_12105</name>
</gene>
<dbReference type="PANTHER" id="PTHR19288:SF90">
    <property type="entry name" value="OS08G0542600 PROTEIN"/>
    <property type="match status" value="1"/>
</dbReference>
<dbReference type="AlphaFoldDB" id="A0A0P7ZYY4"/>
<dbReference type="Proteomes" id="UP000050497">
    <property type="component" value="Unassembled WGS sequence"/>
</dbReference>
<evidence type="ECO:0000313" key="4">
    <source>
        <dbReference type="Proteomes" id="UP000182800"/>
    </source>
</evidence>
<dbReference type="InterPro" id="IPR023214">
    <property type="entry name" value="HAD_sf"/>
</dbReference>
<dbReference type="InterPro" id="IPR036412">
    <property type="entry name" value="HAD-like_sf"/>
</dbReference>
<keyword evidence="4" id="KW-1185">Reference proteome</keyword>
<dbReference type="Proteomes" id="UP000182800">
    <property type="component" value="Unassembled WGS sequence"/>
</dbReference>
<dbReference type="NCBIfam" id="TIGR01459">
    <property type="entry name" value="HAD-SF-IIA-hyp4"/>
    <property type="match status" value="1"/>
</dbReference>
<evidence type="ECO:0000313" key="1">
    <source>
        <dbReference type="EMBL" id="KPQ10180.1"/>
    </source>
</evidence>
<name>A0A0P7ZYY4_9HYPH</name>
<comment type="caution">
    <text evidence="1">The sequence shown here is derived from an EMBL/GenBank/DDBJ whole genome shotgun (WGS) entry which is preliminary data.</text>
</comment>
<dbReference type="RefSeq" id="WP_074444195.1">
    <property type="nucleotide sequence ID" value="NZ_FMBM01000001.1"/>
</dbReference>
<reference evidence="2 4" key="2">
    <citation type="submission" date="2016-08" db="EMBL/GenBank/DDBJ databases">
        <authorList>
            <person name="Varghese N."/>
            <person name="Submissions Spin"/>
        </authorList>
    </citation>
    <scope>NUCLEOTIDE SEQUENCE [LARGE SCALE GENOMIC DNA]</scope>
    <source>
        <strain evidence="2 4">HL-109</strain>
    </source>
</reference>
<dbReference type="SUPFAM" id="SSF56784">
    <property type="entry name" value="HAD-like"/>
    <property type="match status" value="1"/>
</dbReference>
<dbReference type="GO" id="GO:0016791">
    <property type="term" value="F:phosphatase activity"/>
    <property type="evidence" value="ECO:0007669"/>
    <property type="project" value="TreeGrafter"/>
</dbReference>
<evidence type="ECO:0000313" key="2">
    <source>
        <dbReference type="EMBL" id="SCC79249.1"/>
    </source>
</evidence>
<proteinExistence type="predicted"/>
<dbReference type="Pfam" id="PF13242">
    <property type="entry name" value="Hydrolase_like"/>
    <property type="match status" value="1"/>
</dbReference>
<dbReference type="EMBL" id="FMBM01000001">
    <property type="protein sequence ID" value="SCC79249.1"/>
    <property type="molecule type" value="Genomic_DNA"/>
</dbReference>
<sequence>MANAAARTGVTRFITGLGEIADSYDAIFCDVWGVLHNGMRAHPAAAQALTLFRAADKPVILISNAPRPGHSVIAQLDRLGVPRSAYDDILTSGDLTRAIVQERAGERVFHLGPERDKPIFEGLPAVFAGAVNDADYVVCSGLYDDDADKVADYAPLLEAMRARGLLMVCANPDIVVERGDELIPCAGAIAQAYEAIGGDVVYNGKPHRPVYEAAREKLVKRGLPTDAPAARILAIGDAIRTDIAGAQAYGADALLIARGIHTHELGLDRIALSSESAGEWIAAQTHQPEAILDKLVW</sequence>
<dbReference type="CDD" id="cd07525">
    <property type="entry name" value="HAD_like"/>
    <property type="match status" value="1"/>
</dbReference>
<dbReference type="EMBL" id="LJSX01000018">
    <property type="protein sequence ID" value="KPQ10180.1"/>
    <property type="molecule type" value="Genomic_DNA"/>
</dbReference>
<dbReference type="PANTHER" id="PTHR19288">
    <property type="entry name" value="4-NITROPHENYLPHOSPHATASE-RELATED"/>
    <property type="match status" value="1"/>
</dbReference>
<dbReference type="PATRIC" id="fig|1653334.4.peg.399"/>
<dbReference type="GO" id="GO:0005737">
    <property type="term" value="C:cytoplasm"/>
    <property type="evidence" value="ECO:0007669"/>
    <property type="project" value="TreeGrafter"/>
</dbReference>
<dbReference type="Gene3D" id="3.40.50.1000">
    <property type="entry name" value="HAD superfamily/HAD-like"/>
    <property type="match status" value="2"/>
</dbReference>
<dbReference type="InterPro" id="IPR006356">
    <property type="entry name" value="HAD-SF_hydro_IIA_hyp3"/>
</dbReference>
<dbReference type="OrthoDB" id="9791073at2"/>
<dbReference type="NCBIfam" id="TIGR01460">
    <property type="entry name" value="HAD-SF-IIA"/>
    <property type="match status" value="1"/>
</dbReference>